<dbReference type="InterPro" id="IPR023214">
    <property type="entry name" value="HAD_sf"/>
</dbReference>
<dbReference type="GO" id="GO:0046872">
    <property type="term" value="F:metal ion binding"/>
    <property type="evidence" value="ECO:0007669"/>
    <property type="project" value="UniProtKB-KW"/>
</dbReference>
<comment type="similarity">
    <text evidence="6">Belongs to the GmhB family.</text>
</comment>
<dbReference type="CDD" id="cd07503">
    <property type="entry name" value="HAD_HisB-N"/>
    <property type="match status" value="1"/>
</dbReference>
<dbReference type="AlphaFoldDB" id="A0A7V8FMY3"/>
<dbReference type="PANTHER" id="PTHR42891">
    <property type="entry name" value="D-GLYCERO-BETA-D-MANNO-HEPTOSE-1,7-BISPHOSPHATE 7-PHOSPHATASE"/>
    <property type="match status" value="1"/>
</dbReference>
<evidence type="ECO:0000313" key="17">
    <source>
        <dbReference type="EMBL" id="KAF1020517.1"/>
    </source>
</evidence>
<dbReference type="InterPro" id="IPR006543">
    <property type="entry name" value="Histidinol-phos"/>
</dbReference>
<dbReference type="SUPFAM" id="SSF56784">
    <property type="entry name" value="HAD-like"/>
    <property type="match status" value="1"/>
</dbReference>
<organism evidence="17 18">
    <name type="scientific">Paracidovorax wautersii</name>
    <dbReference type="NCBI Taxonomy" id="1177982"/>
    <lineage>
        <taxon>Bacteria</taxon>
        <taxon>Pseudomonadati</taxon>
        <taxon>Pseudomonadota</taxon>
        <taxon>Betaproteobacteria</taxon>
        <taxon>Burkholderiales</taxon>
        <taxon>Comamonadaceae</taxon>
        <taxon>Paracidovorax</taxon>
    </lineage>
</organism>
<dbReference type="GO" id="GO:0005975">
    <property type="term" value="P:carbohydrate metabolic process"/>
    <property type="evidence" value="ECO:0007669"/>
    <property type="project" value="InterPro"/>
</dbReference>
<dbReference type="Gene3D" id="3.40.50.1000">
    <property type="entry name" value="HAD superfamily/HAD-like"/>
    <property type="match status" value="1"/>
</dbReference>
<dbReference type="EC" id="3.1.3.82" evidence="8"/>
<dbReference type="InterPro" id="IPR036412">
    <property type="entry name" value="HAD-like_sf"/>
</dbReference>
<comment type="catalytic activity">
    <reaction evidence="1">
        <text>D-glycero-beta-D-manno-heptose 1,7-bisphosphate + H2O = D-glycero-beta-D-manno-heptose 1-phosphate + phosphate</text>
        <dbReference type="Rhea" id="RHEA:28518"/>
        <dbReference type="ChEBI" id="CHEBI:15377"/>
        <dbReference type="ChEBI" id="CHEBI:43474"/>
        <dbReference type="ChEBI" id="CHEBI:60208"/>
        <dbReference type="ChEBI" id="CHEBI:61593"/>
        <dbReference type="EC" id="3.1.3.82"/>
    </reaction>
</comment>
<comment type="cofactor">
    <cofactor evidence="3">
        <name>Zn(2+)</name>
        <dbReference type="ChEBI" id="CHEBI:29105"/>
    </cofactor>
</comment>
<protein>
    <recommendedName>
        <fullName evidence="9">D-glycero-beta-D-manno-heptose-1,7-bisphosphate 7-phosphatase</fullName>
        <ecNumber evidence="8">3.1.3.82</ecNumber>
    </recommendedName>
    <alternativeName>
        <fullName evidence="16">D,D-heptose 1,7-bisphosphate phosphatase</fullName>
    </alternativeName>
</protein>
<evidence type="ECO:0000256" key="13">
    <source>
        <dbReference type="ARBA" id="ARBA00022833"/>
    </source>
</evidence>
<comment type="pathway">
    <text evidence="5">Nucleotide-sugar biosynthesis; ADP-L-glycero-beta-D-manno-heptose biosynthesis; ADP-L-glycero-beta-D-manno-heptose from D-glycero-beta-D-manno-heptose 7-phosphate: step 2/4.</text>
</comment>
<proteinExistence type="inferred from homology"/>
<evidence type="ECO:0000256" key="9">
    <source>
        <dbReference type="ARBA" id="ARBA00014542"/>
    </source>
</evidence>
<keyword evidence="14" id="KW-0460">Magnesium</keyword>
<dbReference type="Pfam" id="PF13242">
    <property type="entry name" value="Hydrolase_like"/>
    <property type="match status" value="1"/>
</dbReference>
<dbReference type="NCBIfam" id="TIGR01656">
    <property type="entry name" value="Histidinol-ppas"/>
    <property type="match status" value="1"/>
</dbReference>
<gene>
    <name evidence="17" type="ORF">GAK30_02449</name>
</gene>
<dbReference type="NCBIfam" id="NF006506">
    <property type="entry name" value="PRK08942.1"/>
    <property type="match status" value="1"/>
</dbReference>
<evidence type="ECO:0000256" key="7">
    <source>
        <dbReference type="ARBA" id="ARBA00011245"/>
    </source>
</evidence>
<comment type="cofactor">
    <cofactor evidence="2">
        <name>Mg(2+)</name>
        <dbReference type="ChEBI" id="CHEBI:18420"/>
    </cofactor>
</comment>
<evidence type="ECO:0000256" key="12">
    <source>
        <dbReference type="ARBA" id="ARBA00022801"/>
    </source>
</evidence>
<evidence type="ECO:0000313" key="18">
    <source>
        <dbReference type="Proteomes" id="UP000461670"/>
    </source>
</evidence>
<evidence type="ECO:0000256" key="8">
    <source>
        <dbReference type="ARBA" id="ARBA00012987"/>
    </source>
</evidence>
<dbReference type="InterPro" id="IPR004446">
    <property type="entry name" value="Heptose_bisP_phosphatase"/>
</dbReference>
<dbReference type="PANTHER" id="PTHR42891:SF1">
    <property type="entry name" value="D-GLYCERO-BETA-D-MANNO-HEPTOSE-1,7-BISPHOSPHATE 7-PHOSPHATASE"/>
    <property type="match status" value="1"/>
</dbReference>
<evidence type="ECO:0000256" key="15">
    <source>
        <dbReference type="ARBA" id="ARBA00023277"/>
    </source>
</evidence>
<evidence type="ECO:0000256" key="1">
    <source>
        <dbReference type="ARBA" id="ARBA00001226"/>
    </source>
</evidence>
<keyword evidence="11" id="KW-0479">Metal-binding</keyword>
<reference evidence="18" key="1">
    <citation type="journal article" date="2020" name="MBio">
        <title>Horizontal gene transfer to a defensive symbiont with a reduced genome amongst a multipartite beetle microbiome.</title>
        <authorList>
            <person name="Waterworth S.C."/>
            <person name="Florez L.V."/>
            <person name="Rees E.R."/>
            <person name="Hertweck C."/>
            <person name="Kaltenpoth M."/>
            <person name="Kwan J.C."/>
        </authorList>
    </citation>
    <scope>NUCLEOTIDE SEQUENCE [LARGE SCALE GENOMIC DNA]</scope>
</reference>
<evidence type="ECO:0000256" key="2">
    <source>
        <dbReference type="ARBA" id="ARBA00001946"/>
    </source>
</evidence>
<sequence length="209" mass="21332">MSVAPKLVIVSSDGTLNVDVENGVQSPDEWQPLPGAMAAVARLNQAGWRVVVTTNQPGLGRGLFGVDTLHAIHSRMHACVGEAGGRIEAVFFCPHSPAENCRCRKPSPGLAQCVAQRYGIASLKDVPAVGDSLEDIQAAIAAGCAPHLVLSGIAGSQTGPDGQLPAHWPVGVTVHRDLAAFVQALLDQEGAAAPGPLASSSTASTALPA</sequence>
<keyword evidence="13" id="KW-0862">Zinc</keyword>
<dbReference type="GO" id="GO:0034200">
    <property type="term" value="F:D-glycero-beta-D-manno-heptose 1,7-bisphosphate 7-phosphatase activity"/>
    <property type="evidence" value="ECO:0007669"/>
    <property type="project" value="UniProtKB-EC"/>
</dbReference>
<keyword evidence="15" id="KW-0119">Carbohydrate metabolism</keyword>
<dbReference type="Proteomes" id="UP000461670">
    <property type="component" value="Unassembled WGS sequence"/>
</dbReference>
<evidence type="ECO:0000256" key="11">
    <source>
        <dbReference type="ARBA" id="ARBA00022723"/>
    </source>
</evidence>
<evidence type="ECO:0000256" key="5">
    <source>
        <dbReference type="ARBA" id="ARBA00004708"/>
    </source>
</evidence>
<accession>A0A7V8FMY3</accession>
<keyword evidence="12" id="KW-0378">Hydrolase</keyword>
<evidence type="ECO:0000256" key="4">
    <source>
        <dbReference type="ARBA" id="ARBA00004496"/>
    </source>
</evidence>
<keyword evidence="10" id="KW-0963">Cytoplasm</keyword>
<evidence type="ECO:0000256" key="6">
    <source>
        <dbReference type="ARBA" id="ARBA00005628"/>
    </source>
</evidence>
<evidence type="ECO:0000256" key="3">
    <source>
        <dbReference type="ARBA" id="ARBA00001947"/>
    </source>
</evidence>
<dbReference type="GO" id="GO:0005737">
    <property type="term" value="C:cytoplasm"/>
    <property type="evidence" value="ECO:0007669"/>
    <property type="project" value="UniProtKB-SubCell"/>
</dbReference>
<dbReference type="FunFam" id="3.40.50.1000:FF:000168">
    <property type="entry name" value="D,D-heptose 1,7-bisphosphate phosphatase"/>
    <property type="match status" value="1"/>
</dbReference>
<dbReference type="EMBL" id="WNDQ01000034">
    <property type="protein sequence ID" value="KAF1020517.1"/>
    <property type="molecule type" value="Genomic_DNA"/>
</dbReference>
<comment type="subcellular location">
    <subcellularLocation>
        <location evidence="4">Cytoplasm</location>
    </subcellularLocation>
</comment>
<name>A0A7V8FMY3_9BURK</name>
<comment type="caution">
    <text evidence="17">The sequence shown here is derived from an EMBL/GenBank/DDBJ whole genome shotgun (WGS) entry which is preliminary data.</text>
</comment>
<evidence type="ECO:0000256" key="14">
    <source>
        <dbReference type="ARBA" id="ARBA00022842"/>
    </source>
</evidence>
<evidence type="ECO:0000256" key="16">
    <source>
        <dbReference type="ARBA" id="ARBA00031828"/>
    </source>
</evidence>
<comment type="subunit">
    <text evidence="7">Monomer.</text>
</comment>
<dbReference type="InterPro" id="IPR006549">
    <property type="entry name" value="HAD-SF_hydro_IIIA"/>
</dbReference>
<dbReference type="NCBIfam" id="TIGR01662">
    <property type="entry name" value="HAD-SF-IIIA"/>
    <property type="match status" value="1"/>
</dbReference>
<evidence type="ECO:0000256" key="10">
    <source>
        <dbReference type="ARBA" id="ARBA00022490"/>
    </source>
</evidence>